<organism evidence="4 5">
    <name type="scientific">Truncatella angustata</name>
    <dbReference type="NCBI Taxonomy" id="152316"/>
    <lineage>
        <taxon>Eukaryota</taxon>
        <taxon>Fungi</taxon>
        <taxon>Dikarya</taxon>
        <taxon>Ascomycota</taxon>
        <taxon>Pezizomycotina</taxon>
        <taxon>Sordariomycetes</taxon>
        <taxon>Xylariomycetidae</taxon>
        <taxon>Amphisphaeriales</taxon>
        <taxon>Sporocadaceae</taxon>
        <taxon>Truncatella</taxon>
    </lineage>
</organism>
<evidence type="ECO:0000313" key="4">
    <source>
        <dbReference type="EMBL" id="KAH6646270.1"/>
    </source>
</evidence>
<dbReference type="InterPro" id="IPR009799">
    <property type="entry name" value="EthD_dom"/>
</dbReference>
<dbReference type="SUPFAM" id="SSF54909">
    <property type="entry name" value="Dimeric alpha+beta barrel"/>
    <property type="match status" value="1"/>
</dbReference>
<name>A0A9P8RN42_9PEZI</name>
<evidence type="ECO:0000259" key="3">
    <source>
        <dbReference type="Pfam" id="PF07110"/>
    </source>
</evidence>
<dbReference type="Pfam" id="PF07110">
    <property type="entry name" value="EthD"/>
    <property type="match status" value="1"/>
</dbReference>
<proteinExistence type="inferred from homology"/>
<dbReference type="Gene3D" id="3.30.70.100">
    <property type="match status" value="1"/>
</dbReference>
<dbReference type="RefSeq" id="XP_045952784.1">
    <property type="nucleotide sequence ID" value="XM_046108313.1"/>
</dbReference>
<reference evidence="4" key="1">
    <citation type="journal article" date="2021" name="Nat. Commun.">
        <title>Genetic determinants of endophytism in the Arabidopsis root mycobiome.</title>
        <authorList>
            <person name="Mesny F."/>
            <person name="Miyauchi S."/>
            <person name="Thiergart T."/>
            <person name="Pickel B."/>
            <person name="Atanasova L."/>
            <person name="Karlsson M."/>
            <person name="Huettel B."/>
            <person name="Barry K.W."/>
            <person name="Haridas S."/>
            <person name="Chen C."/>
            <person name="Bauer D."/>
            <person name="Andreopoulos W."/>
            <person name="Pangilinan J."/>
            <person name="LaButti K."/>
            <person name="Riley R."/>
            <person name="Lipzen A."/>
            <person name="Clum A."/>
            <person name="Drula E."/>
            <person name="Henrissat B."/>
            <person name="Kohler A."/>
            <person name="Grigoriev I.V."/>
            <person name="Martin F.M."/>
            <person name="Hacquard S."/>
        </authorList>
    </citation>
    <scope>NUCLEOTIDE SEQUENCE</scope>
    <source>
        <strain evidence="4">MPI-SDFR-AT-0073</strain>
    </source>
</reference>
<protein>
    <submittedName>
        <fullName evidence="4">EthD domain-containing protein</fullName>
    </submittedName>
</protein>
<accession>A0A9P8RN42</accession>
<evidence type="ECO:0000256" key="2">
    <source>
        <dbReference type="SAM" id="SignalP"/>
    </source>
</evidence>
<dbReference type="EMBL" id="JAGPXC010000010">
    <property type="protein sequence ID" value="KAH6646270.1"/>
    <property type="molecule type" value="Genomic_DNA"/>
</dbReference>
<dbReference type="GeneID" id="70137204"/>
<feature type="chain" id="PRO_5040137824" evidence="2">
    <location>
        <begin position="24"/>
        <end position="200"/>
    </location>
</feature>
<comment type="caution">
    <text evidence="4">The sequence shown here is derived from an EMBL/GenBank/DDBJ whole genome shotgun (WGS) entry which is preliminary data.</text>
</comment>
<dbReference type="Proteomes" id="UP000758603">
    <property type="component" value="Unassembled WGS sequence"/>
</dbReference>
<gene>
    <name evidence="4" type="ORF">BKA67DRAFT_664117</name>
</gene>
<dbReference type="OrthoDB" id="3183782at2759"/>
<keyword evidence="2" id="KW-0732">Signal</keyword>
<evidence type="ECO:0000313" key="5">
    <source>
        <dbReference type="Proteomes" id="UP000758603"/>
    </source>
</evidence>
<evidence type="ECO:0000256" key="1">
    <source>
        <dbReference type="ARBA" id="ARBA00005986"/>
    </source>
</evidence>
<dbReference type="GO" id="GO:0016491">
    <property type="term" value="F:oxidoreductase activity"/>
    <property type="evidence" value="ECO:0007669"/>
    <property type="project" value="InterPro"/>
</dbReference>
<feature type="domain" description="EthD" evidence="3">
    <location>
        <begin position="61"/>
        <end position="155"/>
    </location>
</feature>
<sequence length="200" mass="22133">MAGRSVVLAVACALLAFGTHCAAYVASSLYPRSLRTPAANCTSPESETGHLQMITYVKRKSSFTREEFCDYWETQHAPKVAPLAEAFNVRRYQQVQVGGQILPTLNGAEPASSELVEFDGIAMFLSPSSDTLVQMLAHPYYLEVVAVDEAVFIDKEAYNSSMVATFSGRHVDVVENDADVWVGNETVREKYRELFADYDT</sequence>
<dbReference type="AlphaFoldDB" id="A0A9P8RN42"/>
<comment type="similarity">
    <text evidence="1">Belongs to the tpcK family.</text>
</comment>
<feature type="signal peptide" evidence="2">
    <location>
        <begin position="1"/>
        <end position="23"/>
    </location>
</feature>
<keyword evidence="5" id="KW-1185">Reference proteome</keyword>
<dbReference type="InterPro" id="IPR011008">
    <property type="entry name" value="Dimeric_a/b-barrel"/>
</dbReference>